<organism evidence="3 4">
    <name type="scientific">Parthenolecanium corni</name>
    <dbReference type="NCBI Taxonomy" id="536013"/>
    <lineage>
        <taxon>Eukaryota</taxon>
        <taxon>Metazoa</taxon>
        <taxon>Ecdysozoa</taxon>
        <taxon>Arthropoda</taxon>
        <taxon>Hexapoda</taxon>
        <taxon>Insecta</taxon>
        <taxon>Pterygota</taxon>
        <taxon>Neoptera</taxon>
        <taxon>Paraneoptera</taxon>
        <taxon>Hemiptera</taxon>
        <taxon>Sternorrhyncha</taxon>
        <taxon>Coccoidea</taxon>
        <taxon>Coccidae</taxon>
        <taxon>Parthenolecanium</taxon>
    </lineage>
</organism>
<dbReference type="PANTHER" id="PTHR37687">
    <property type="entry name" value="AGAP006772-PA"/>
    <property type="match status" value="1"/>
</dbReference>
<feature type="chain" id="PRO_5042927025" evidence="2">
    <location>
        <begin position="20"/>
        <end position="707"/>
    </location>
</feature>
<feature type="compositionally biased region" description="Basic and acidic residues" evidence="1">
    <location>
        <begin position="566"/>
        <end position="583"/>
    </location>
</feature>
<dbReference type="PANTHER" id="PTHR37687:SF1">
    <property type="entry name" value="AGAP006772-PA"/>
    <property type="match status" value="1"/>
</dbReference>
<reference evidence="3 4" key="1">
    <citation type="submission" date="2024-03" db="EMBL/GenBank/DDBJ databases">
        <title>Adaptation during the transition from Ophiocordyceps entomopathogen to insect associate is accompanied by gene loss and intensified selection.</title>
        <authorList>
            <person name="Ward C.M."/>
            <person name="Onetto C.A."/>
            <person name="Borneman A.R."/>
        </authorList>
    </citation>
    <scope>NUCLEOTIDE SEQUENCE [LARGE SCALE GENOMIC DNA]</scope>
    <source>
        <strain evidence="3">AWRI1</strain>
        <tissue evidence="3">Single Adult Female</tissue>
    </source>
</reference>
<keyword evidence="2" id="KW-0732">Signal</keyword>
<evidence type="ECO:0000313" key="4">
    <source>
        <dbReference type="Proteomes" id="UP001367676"/>
    </source>
</evidence>
<dbReference type="Proteomes" id="UP001367676">
    <property type="component" value="Unassembled WGS sequence"/>
</dbReference>
<evidence type="ECO:0000256" key="2">
    <source>
        <dbReference type="SAM" id="SignalP"/>
    </source>
</evidence>
<gene>
    <name evidence="3" type="ORF">V9T40_011319</name>
</gene>
<protein>
    <submittedName>
        <fullName evidence="3">Uncharacterized protein</fullName>
    </submittedName>
</protein>
<feature type="signal peptide" evidence="2">
    <location>
        <begin position="1"/>
        <end position="19"/>
    </location>
</feature>
<feature type="compositionally biased region" description="Basic residues" evidence="1">
    <location>
        <begin position="554"/>
        <end position="565"/>
    </location>
</feature>
<name>A0AAN9T946_9HEMI</name>
<feature type="region of interest" description="Disordered" evidence="1">
    <location>
        <begin position="550"/>
        <end position="599"/>
    </location>
</feature>
<sequence>MLGAQYLLLFLVYSRAGLAIEEDNLRNALNSIENRQRQLAPNYYQLPNKDSDRPLQLDDDNLMFLDSSPSDYELGYFQKGVLYFIFVNKGEINIVNKFYLPVKFSTCLTIGSFLFDLVLAFYAHLPHHSRLGPAPKPSKSYRYYEDDRLGGYDDAEEYQKALNERLLEQLMLDMLKYEDEPEALTPAHRRPQKKSFFREREINEISDNLQNLYPNAADADDALYPATSFRERVKSKLRSPHRRLVKPYDSEDSADIDDYLNAVNPLWRKYEGIDPESLSEEDASLFLKYLTDKELQEEDFEPEAYTSELRSRDRSKRYWLGSAKMPKYAIRKRSADEKPAPAKALEVPSNGTRANSTLAKVNKTVTGAVTTKPPQPAKKVVKRGQQEIPVDLQSLKPLNIKKKSVDWSNYFGVDKRQKKSGPTTREQQRKNNAILDQYMQSYILQNVRNSALNNNRGSSDSYRYLTKRDVGGKPFYGSGGQRLDTDDLQAAEDMIIDNVLKYTGAHEGITDPAELQRVRQKVIDQLWIAYNLEKMRNNIYDDAELKESAERTKKEHQHSTKKRVAVKKENADLRQSDNENEKKNKQHNSTASSHNDVNDGGDDCPVLNQIIDDCLQISSEVKDRDRIFTPYCTLHQICNICGNKQDSLSCDLSFFTDANAICADEPVCRYTAERVLYLIKNQPLSSYLSVKACDSCISQILPYNVEI</sequence>
<evidence type="ECO:0000313" key="3">
    <source>
        <dbReference type="EMBL" id="KAK7574128.1"/>
    </source>
</evidence>
<dbReference type="InterPro" id="IPR038875">
    <property type="entry name" value="PLA2_conodipine-like"/>
</dbReference>
<dbReference type="EMBL" id="JBBCAQ010000037">
    <property type="protein sequence ID" value="KAK7574128.1"/>
    <property type="molecule type" value="Genomic_DNA"/>
</dbReference>
<proteinExistence type="predicted"/>
<dbReference type="AlphaFoldDB" id="A0AAN9T946"/>
<keyword evidence="4" id="KW-1185">Reference proteome</keyword>
<evidence type="ECO:0000256" key="1">
    <source>
        <dbReference type="SAM" id="MobiDB-lite"/>
    </source>
</evidence>
<accession>A0AAN9T946</accession>
<comment type="caution">
    <text evidence="3">The sequence shown here is derived from an EMBL/GenBank/DDBJ whole genome shotgun (WGS) entry which is preliminary data.</text>
</comment>